<organism evidence="2 3">
    <name type="scientific">Psilocybe cyanescens</name>
    <dbReference type="NCBI Taxonomy" id="93625"/>
    <lineage>
        <taxon>Eukaryota</taxon>
        <taxon>Fungi</taxon>
        <taxon>Dikarya</taxon>
        <taxon>Basidiomycota</taxon>
        <taxon>Agaricomycotina</taxon>
        <taxon>Agaricomycetes</taxon>
        <taxon>Agaricomycetidae</taxon>
        <taxon>Agaricales</taxon>
        <taxon>Agaricineae</taxon>
        <taxon>Strophariaceae</taxon>
        <taxon>Psilocybe</taxon>
    </lineage>
</organism>
<protein>
    <recommendedName>
        <fullName evidence="4">Peptidase A1 domain-containing protein</fullName>
    </recommendedName>
</protein>
<dbReference type="OrthoDB" id="4584900at2759"/>
<feature type="chain" id="PRO_5019188845" description="Peptidase A1 domain-containing protein" evidence="1">
    <location>
        <begin position="26"/>
        <end position="280"/>
    </location>
</feature>
<dbReference type="EMBL" id="NHYD01002993">
    <property type="protein sequence ID" value="PPQ83662.1"/>
    <property type="molecule type" value="Genomic_DNA"/>
</dbReference>
<proteinExistence type="predicted"/>
<feature type="signal peptide" evidence="1">
    <location>
        <begin position="1"/>
        <end position="25"/>
    </location>
</feature>
<evidence type="ECO:0000313" key="3">
    <source>
        <dbReference type="Proteomes" id="UP000283269"/>
    </source>
</evidence>
<evidence type="ECO:0008006" key="4">
    <source>
        <dbReference type="Google" id="ProtNLM"/>
    </source>
</evidence>
<evidence type="ECO:0000256" key="1">
    <source>
        <dbReference type="SAM" id="SignalP"/>
    </source>
</evidence>
<accession>A0A409WYW0</accession>
<comment type="caution">
    <text evidence="2">The sequence shown here is derived from an EMBL/GenBank/DDBJ whole genome shotgun (WGS) entry which is preliminary data.</text>
</comment>
<dbReference type="AlphaFoldDB" id="A0A409WYW0"/>
<reference evidence="2 3" key="1">
    <citation type="journal article" date="2018" name="Evol. Lett.">
        <title>Horizontal gene cluster transfer increased hallucinogenic mushroom diversity.</title>
        <authorList>
            <person name="Reynolds H.T."/>
            <person name="Vijayakumar V."/>
            <person name="Gluck-Thaler E."/>
            <person name="Korotkin H.B."/>
            <person name="Matheny P.B."/>
            <person name="Slot J.C."/>
        </authorList>
    </citation>
    <scope>NUCLEOTIDE SEQUENCE [LARGE SCALE GENOMIC DNA]</scope>
    <source>
        <strain evidence="2 3">2631</strain>
    </source>
</reference>
<name>A0A409WYW0_PSICY</name>
<evidence type="ECO:0000313" key="2">
    <source>
        <dbReference type="EMBL" id="PPQ83662.1"/>
    </source>
</evidence>
<sequence length="280" mass="29689">MYLQRLILLLVGGILFGVTINNVEAASGPVKRFSITKKVVEGVQSETKAQVYARSLTSRKPTRRSTALRRQVSNLPTVPATIGATDRFFGTDLGGLVYRPATSDWIISASQADGPRAILNVPEAGFSAASTSRVITQSGNSLAWQSCEDLTVAEAASFALGTGPLCLTDVAVPTGPGAPPGNIVTPGGVIRVYETDVWGNTAGVIQWTNPDLTRVSITLVRLGSTYHFPAGPQLLGLADVGAYIQYLTSRQIAAGFPLVDYPLNYEFIASAPVFLLFVSD</sequence>
<keyword evidence="1" id="KW-0732">Signal</keyword>
<gene>
    <name evidence="2" type="ORF">CVT25_006268</name>
</gene>
<dbReference type="InParanoid" id="A0A409WYW0"/>
<dbReference type="Proteomes" id="UP000283269">
    <property type="component" value="Unassembled WGS sequence"/>
</dbReference>
<keyword evidence="3" id="KW-1185">Reference proteome</keyword>